<dbReference type="PANTHER" id="PTHR33452">
    <property type="entry name" value="OXIDOREDUCTASE CATD-RELATED"/>
    <property type="match status" value="1"/>
</dbReference>
<keyword evidence="3" id="KW-1003">Cell membrane</keyword>
<feature type="transmembrane region" description="Helical" evidence="7">
    <location>
        <begin position="105"/>
        <end position="124"/>
    </location>
</feature>
<comment type="caution">
    <text evidence="8">The sequence shown here is derived from an EMBL/GenBank/DDBJ whole genome shotgun (WGS) entry which is preliminary data.</text>
</comment>
<organism evidence="8 9">
    <name type="scientific">Methylophilus luteus</name>
    <dbReference type="NCBI Taxonomy" id="640108"/>
    <lineage>
        <taxon>Bacteria</taxon>
        <taxon>Pseudomonadati</taxon>
        <taxon>Pseudomonadota</taxon>
        <taxon>Betaproteobacteria</taxon>
        <taxon>Nitrosomonadales</taxon>
        <taxon>Methylophilaceae</taxon>
        <taxon>Methylophilus</taxon>
    </lineage>
</organism>
<evidence type="ECO:0000256" key="4">
    <source>
        <dbReference type="ARBA" id="ARBA00022692"/>
    </source>
</evidence>
<comment type="subcellular location">
    <subcellularLocation>
        <location evidence="1">Cell membrane</location>
        <topology evidence="1">Multi-pass membrane protein</topology>
    </subcellularLocation>
</comment>
<dbReference type="PANTHER" id="PTHR33452:SF1">
    <property type="entry name" value="INNER MEMBRANE PROTEIN YPHA-RELATED"/>
    <property type="match status" value="1"/>
</dbReference>
<keyword evidence="5 7" id="KW-1133">Transmembrane helix</keyword>
<evidence type="ECO:0000313" key="9">
    <source>
        <dbReference type="Proteomes" id="UP001597128"/>
    </source>
</evidence>
<feature type="transmembrane region" description="Helical" evidence="7">
    <location>
        <begin position="73"/>
        <end position="93"/>
    </location>
</feature>
<protein>
    <submittedName>
        <fullName evidence="8">DoxX family protein</fullName>
    </submittedName>
</protein>
<sequence length="129" mass="13752">MNSFQSVVSVVGRILLSHLFIISGISKATDPQGTIGYIQSVGAPLPEVAYAIALIVELGLATALLVGFKARWAAAGIALFTIATAFLFHFNLADQMQQIMFLKNLTITGGLLLVVAFGPGAYSLDNRRR</sequence>
<comment type="similarity">
    <text evidence="2">Belongs to the DoxX family.</text>
</comment>
<dbReference type="RefSeq" id="WP_379059007.1">
    <property type="nucleotide sequence ID" value="NZ_JBHTKB010000004.1"/>
</dbReference>
<dbReference type="Proteomes" id="UP001597128">
    <property type="component" value="Unassembled WGS sequence"/>
</dbReference>
<gene>
    <name evidence="8" type="ORF">ACFQ1Z_14395</name>
</gene>
<evidence type="ECO:0000313" key="8">
    <source>
        <dbReference type="EMBL" id="MFD0914748.1"/>
    </source>
</evidence>
<feature type="transmembrane region" description="Helical" evidence="7">
    <location>
        <begin position="48"/>
        <end position="66"/>
    </location>
</feature>
<dbReference type="InterPro" id="IPR032808">
    <property type="entry name" value="DoxX"/>
</dbReference>
<keyword evidence="4 7" id="KW-0812">Transmembrane</keyword>
<reference evidence="9" key="1">
    <citation type="journal article" date="2019" name="Int. J. Syst. Evol. Microbiol.">
        <title>The Global Catalogue of Microorganisms (GCM) 10K type strain sequencing project: providing services to taxonomists for standard genome sequencing and annotation.</title>
        <authorList>
            <consortium name="The Broad Institute Genomics Platform"/>
            <consortium name="The Broad Institute Genome Sequencing Center for Infectious Disease"/>
            <person name="Wu L."/>
            <person name="Ma J."/>
        </authorList>
    </citation>
    <scope>NUCLEOTIDE SEQUENCE [LARGE SCALE GENOMIC DNA]</scope>
    <source>
        <strain evidence="9">CCUG 58412</strain>
    </source>
</reference>
<accession>A0ABW3FBB7</accession>
<evidence type="ECO:0000256" key="6">
    <source>
        <dbReference type="ARBA" id="ARBA00023136"/>
    </source>
</evidence>
<dbReference type="InterPro" id="IPR051907">
    <property type="entry name" value="DoxX-like_oxidoreductase"/>
</dbReference>
<proteinExistence type="inferred from homology"/>
<name>A0ABW3FBB7_9PROT</name>
<feature type="transmembrane region" description="Helical" evidence="7">
    <location>
        <begin position="7"/>
        <end position="28"/>
    </location>
</feature>
<keyword evidence="9" id="KW-1185">Reference proteome</keyword>
<dbReference type="EMBL" id="JBHTKB010000004">
    <property type="protein sequence ID" value="MFD0914748.1"/>
    <property type="molecule type" value="Genomic_DNA"/>
</dbReference>
<evidence type="ECO:0000256" key="3">
    <source>
        <dbReference type="ARBA" id="ARBA00022475"/>
    </source>
</evidence>
<evidence type="ECO:0000256" key="7">
    <source>
        <dbReference type="SAM" id="Phobius"/>
    </source>
</evidence>
<keyword evidence="6 7" id="KW-0472">Membrane</keyword>
<evidence type="ECO:0000256" key="5">
    <source>
        <dbReference type="ARBA" id="ARBA00022989"/>
    </source>
</evidence>
<dbReference type="Pfam" id="PF07681">
    <property type="entry name" value="DoxX"/>
    <property type="match status" value="1"/>
</dbReference>
<evidence type="ECO:0000256" key="2">
    <source>
        <dbReference type="ARBA" id="ARBA00006679"/>
    </source>
</evidence>
<evidence type="ECO:0000256" key="1">
    <source>
        <dbReference type="ARBA" id="ARBA00004651"/>
    </source>
</evidence>